<dbReference type="GO" id="GO:0006605">
    <property type="term" value="P:protein targeting"/>
    <property type="evidence" value="ECO:0007669"/>
    <property type="project" value="UniProtKB-UniRule"/>
</dbReference>
<comment type="catalytic activity">
    <reaction evidence="15">
        <text>ATP + H2O + cellular proteinSide 1 = ADP + phosphate + cellular proteinSide 2.</text>
        <dbReference type="EC" id="7.4.2.8"/>
    </reaction>
</comment>
<dbReference type="PROSITE" id="PS51192">
    <property type="entry name" value="HELICASE_ATP_BIND_1"/>
    <property type="match status" value="1"/>
</dbReference>
<dbReference type="InterPro" id="IPR014001">
    <property type="entry name" value="Helicase_ATP-bd"/>
</dbReference>
<reference evidence="20" key="1">
    <citation type="submission" date="2020-05" db="EMBL/GenBank/DDBJ databases">
        <title>High-Quality Genomes of Partial-Nitritation/Anammox System by Hierarchical Clustering Based Hybrid Assembly.</title>
        <authorList>
            <person name="Liu L."/>
            <person name="Wang Y."/>
            <person name="Che Y."/>
            <person name="Chen Y."/>
            <person name="Xia Y."/>
            <person name="Luo R."/>
            <person name="Cheng S.H."/>
            <person name="Zheng C."/>
            <person name="Zhang T."/>
        </authorList>
    </citation>
    <scope>NUCLEOTIDE SEQUENCE</scope>
    <source>
        <strain evidence="20">H1_PAT1</strain>
    </source>
</reference>
<feature type="region of interest" description="Disordered" evidence="16">
    <location>
        <begin position="859"/>
        <end position="878"/>
    </location>
</feature>
<dbReference type="Gene3D" id="1.10.3060.10">
    <property type="entry name" value="Helical scaffold and wing domains of SecA"/>
    <property type="match status" value="1"/>
</dbReference>
<evidence type="ECO:0000256" key="5">
    <source>
        <dbReference type="ARBA" id="ARBA00022475"/>
    </source>
</evidence>
<proteinExistence type="inferred from homology"/>
<dbReference type="FunFam" id="3.40.50.300:FF:000429">
    <property type="entry name" value="Preprotein translocase subunit SecA"/>
    <property type="match status" value="1"/>
</dbReference>
<dbReference type="GO" id="GO:0005829">
    <property type="term" value="C:cytosol"/>
    <property type="evidence" value="ECO:0007669"/>
    <property type="project" value="TreeGrafter"/>
</dbReference>
<evidence type="ECO:0000313" key="21">
    <source>
        <dbReference type="Proteomes" id="UP000710385"/>
    </source>
</evidence>
<comment type="similarity">
    <text evidence="3 15">Belongs to the SecA family.</text>
</comment>
<gene>
    <name evidence="15 20" type="primary">secA</name>
    <name evidence="20" type="ORF">HS096_04475</name>
</gene>
<evidence type="ECO:0000256" key="12">
    <source>
        <dbReference type="ARBA" id="ARBA00022967"/>
    </source>
</evidence>
<dbReference type="InterPro" id="IPR011115">
    <property type="entry name" value="SecA_DEAD"/>
</dbReference>
<evidence type="ECO:0000256" key="1">
    <source>
        <dbReference type="ARBA" id="ARBA00001947"/>
    </source>
</evidence>
<evidence type="ECO:0000256" key="14">
    <source>
        <dbReference type="ARBA" id="ARBA00023136"/>
    </source>
</evidence>
<dbReference type="InterPro" id="IPR011116">
    <property type="entry name" value="SecA_Wing/Scaffold"/>
</dbReference>
<dbReference type="CDD" id="cd18803">
    <property type="entry name" value="SF2_C_secA"/>
    <property type="match status" value="1"/>
</dbReference>
<evidence type="ECO:0000259" key="17">
    <source>
        <dbReference type="PROSITE" id="PS51192"/>
    </source>
</evidence>
<dbReference type="InterPro" id="IPR027417">
    <property type="entry name" value="P-loop_NTPase"/>
</dbReference>
<dbReference type="Pfam" id="PF21090">
    <property type="entry name" value="P-loop_SecA"/>
    <property type="match status" value="2"/>
</dbReference>
<evidence type="ECO:0000256" key="4">
    <source>
        <dbReference type="ARBA" id="ARBA00022448"/>
    </source>
</evidence>
<evidence type="ECO:0000256" key="2">
    <source>
        <dbReference type="ARBA" id="ARBA00004170"/>
    </source>
</evidence>
<keyword evidence="12 15" id="KW-1278">Translocase</keyword>
<name>A0A928Y562_UNCKA</name>
<comment type="cofactor">
    <cofactor evidence="1">
        <name>Zn(2+)</name>
        <dbReference type="ChEBI" id="CHEBI:29105"/>
    </cofactor>
</comment>
<dbReference type="SUPFAM" id="SSF81886">
    <property type="entry name" value="Helical scaffold and wing domains of SecA"/>
    <property type="match status" value="1"/>
</dbReference>
<dbReference type="PRINTS" id="PR00906">
    <property type="entry name" value="SECA"/>
</dbReference>
<dbReference type="InterPro" id="IPR036266">
    <property type="entry name" value="SecA_Wing/Scaffold_sf"/>
</dbReference>
<dbReference type="Gene3D" id="3.90.1440.10">
    <property type="entry name" value="SecA, preprotein cross-linking domain"/>
    <property type="match status" value="1"/>
</dbReference>
<dbReference type="GO" id="GO:0008564">
    <property type="term" value="F:protein-exporting ATPase activity"/>
    <property type="evidence" value="ECO:0007669"/>
    <property type="project" value="UniProtKB-EC"/>
</dbReference>
<keyword evidence="6 15" id="KW-0963">Cytoplasm</keyword>
<dbReference type="InterPro" id="IPR011130">
    <property type="entry name" value="SecA_preprotein_X-link_dom"/>
</dbReference>
<feature type="domain" description="SecA family profile" evidence="19">
    <location>
        <begin position="1"/>
        <end position="610"/>
    </location>
</feature>
<dbReference type="PANTHER" id="PTHR30612:SF0">
    <property type="entry name" value="CHLOROPLAST PROTEIN-TRANSPORTING ATPASE"/>
    <property type="match status" value="1"/>
</dbReference>
<dbReference type="InterPro" id="IPR000185">
    <property type="entry name" value="SecA"/>
</dbReference>
<dbReference type="NCBIfam" id="NF006630">
    <property type="entry name" value="PRK09200.1"/>
    <property type="match status" value="1"/>
</dbReference>
<dbReference type="GO" id="GO:0046872">
    <property type="term" value="F:metal ion binding"/>
    <property type="evidence" value="ECO:0007669"/>
    <property type="project" value="UniProtKB-KW"/>
</dbReference>
<comment type="function">
    <text evidence="15">Part of the Sec protein translocase complex. Interacts with the SecYEG preprotein conducting channel. Has a central role in coupling the hydrolysis of ATP to the transfer of proteins into and across the cell membrane, serving as an ATP-driven molecular motor driving the stepwise translocation of polypeptide chains across the membrane.</text>
</comment>
<evidence type="ECO:0000259" key="19">
    <source>
        <dbReference type="PROSITE" id="PS51196"/>
    </source>
</evidence>
<dbReference type="SMART" id="SM00957">
    <property type="entry name" value="SecA_DEAD"/>
    <property type="match status" value="1"/>
</dbReference>
<feature type="domain" description="Helicase C-terminal" evidence="18">
    <location>
        <begin position="445"/>
        <end position="615"/>
    </location>
</feature>
<dbReference type="SMART" id="SM00958">
    <property type="entry name" value="SecA_PP_bind"/>
    <property type="match status" value="1"/>
</dbReference>
<dbReference type="AlphaFoldDB" id="A0A928Y562"/>
<dbReference type="SUPFAM" id="SSF81767">
    <property type="entry name" value="Pre-protein crosslinking domain of SecA"/>
    <property type="match status" value="1"/>
</dbReference>
<comment type="subunit">
    <text evidence="15">Monomer and homodimer. Part of the essential Sec protein translocation apparatus which comprises SecA, SecYEG and auxiliary proteins SecDF. Other proteins may also be involved.</text>
</comment>
<evidence type="ECO:0000256" key="6">
    <source>
        <dbReference type="ARBA" id="ARBA00022490"/>
    </source>
</evidence>
<accession>A0A928Y562</accession>
<keyword evidence="7" id="KW-0479">Metal-binding</keyword>
<dbReference type="HAMAP" id="MF_01382">
    <property type="entry name" value="SecA"/>
    <property type="match status" value="1"/>
</dbReference>
<keyword evidence="5 15" id="KW-1003">Cell membrane</keyword>
<evidence type="ECO:0000256" key="11">
    <source>
        <dbReference type="ARBA" id="ARBA00022927"/>
    </source>
</evidence>
<dbReference type="Pfam" id="PF01043">
    <property type="entry name" value="SecA_PP_bind"/>
    <property type="match status" value="1"/>
</dbReference>
<protein>
    <recommendedName>
        <fullName evidence="15">Protein translocase subunit SecA</fullName>
        <ecNumber evidence="15">7.4.2.8</ecNumber>
    </recommendedName>
</protein>
<dbReference type="Proteomes" id="UP000710385">
    <property type="component" value="Unassembled WGS sequence"/>
</dbReference>
<evidence type="ECO:0000256" key="9">
    <source>
        <dbReference type="ARBA" id="ARBA00022833"/>
    </source>
</evidence>
<evidence type="ECO:0000313" key="20">
    <source>
        <dbReference type="EMBL" id="MBE7525610.1"/>
    </source>
</evidence>
<comment type="subcellular location">
    <subcellularLocation>
        <location evidence="15">Cell membrane</location>
        <topology evidence="15">Peripheral membrane protein</topology>
        <orientation evidence="15">Cytoplasmic side</orientation>
    </subcellularLocation>
    <subcellularLocation>
        <location evidence="15">Cytoplasm</location>
    </subcellularLocation>
    <subcellularLocation>
        <location evidence="2">Membrane</location>
        <topology evidence="2">Peripheral membrane protein</topology>
    </subcellularLocation>
    <text evidence="15">Distribution is 50-50.</text>
</comment>
<keyword evidence="10 15" id="KW-0067">ATP-binding</keyword>
<dbReference type="Gene3D" id="3.40.50.300">
    <property type="entry name" value="P-loop containing nucleotide triphosphate hydrolases"/>
    <property type="match status" value="3"/>
</dbReference>
<keyword evidence="13 15" id="KW-0811">Translocation</keyword>
<dbReference type="Pfam" id="PF07517">
    <property type="entry name" value="SecA_DEAD"/>
    <property type="match status" value="1"/>
</dbReference>
<dbReference type="PANTHER" id="PTHR30612">
    <property type="entry name" value="SECA INNER MEMBRANE COMPONENT OF SEC PROTEIN SECRETION SYSTEM"/>
    <property type="match status" value="1"/>
</dbReference>
<evidence type="ECO:0000256" key="10">
    <source>
        <dbReference type="ARBA" id="ARBA00022840"/>
    </source>
</evidence>
<dbReference type="GO" id="GO:0065002">
    <property type="term" value="P:intracellular protein transmembrane transport"/>
    <property type="evidence" value="ECO:0007669"/>
    <property type="project" value="UniProtKB-UniRule"/>
</dbReference>
<dbReference type="GO" id="GO:0005524">
    <property type="term" value="F:ATP binding"/>
    <property type="evidence" value="ECO:0007669"/>
    <property type="project" value="UniProtKB-UniRule"/>
</dbReference>
<evidence type="ECO:0000256" key="15">
    <source>
        <dbReference type="HAMAP-Rule" id="MF_01382"/>
    </source>
</evidence>
<dbReference type="InterPro" id="IPR014018">
    <property type="entry name" value="SecA_motor_DEAD"/>
</dbReference>
<evidence type="ECO:0000256" key="13">
    <source>
        <dbReference type="ARBA" id="ARBA00023010"/>
    </source>
</evidence>
<dbReference type="EMBL" id="JABTTY010000001">
    <property type="protein sequence ID" value="MBE7525610.1"/>
    <property type="molecule type" value="Genomic_DNA"/>
</dbReference>
<feature type="binding site" evidence="15">
    <location>
        <position position="85"/>
    </location>
    <ligand>
        <name>ATP</name>
        <dbReference type="ChEBI" id="CHEBI:30616"/>
    </ligand>
</feature>
<keyword evidence="14 15" id="KW-0472">Membrane</keyword>
<feature type="binding site" evidence="15">
    <location>
        <begin position="103"/>
        <end position="107"/>
    </location>
    <ligand>
        <name>ATP</name>
        <dbReference type="ChEBI" id="CHEBI:30616"/>
    </ligand>
</feature>
<sequence length="902" mass="102064">MGILTAIMGDPNAREIKKMQPIVDRVNGYEADCVSLTDEQIREKTSAFKERLAQGETLEDLLPEAFALAREVSKRKLGQRQYDVQLVGGIALHRGMIAEMRTGEGKTLTAVGPVYLNALTGKGVHVVTVNDYLARRDTAWMGQIYHALGLRVGCIQHESGYLYDPDFKREPEHDEERDTTGSFRVDMDYLRPVSRKEAYEADITYGTNNEFGFDYLRDNMVHRLEDMVQRDLHFAIIDEVDSILVDEARTPLIISGPASEPAELYYRFAELVPRLNAEEDYKIDEKQRAATLTESGIAKMEQWLNVENLYTAGGMRMVHHLEQALRAHALYRRDKDYVVRNGEVVIVDEFTGRLMEGRRYSEGLHQAIEAKEHVTIQRESITLATITFQNFFRMYGKLAGMTGTAETEAEEFHKIYKLEVLVIPTNKPIQRKDLPDRVYKTEIGKFQAVISDIKERQKLGQPVLVGTASIEKNELLSALLTEAGVPHEMLNAKNHEKEGNIIAQAGRKGAVTIATNMAGRGVDIVLGGNPPNPSDAEEVRRLGGLHVMGTERHESRRIDNQLRGRCGRQGDPGSTQFYLSTEDDLMRIFSSDRMKNMMQTLKVPEDMPIEHSVLSRAIESAQKRVEGHNFDIRKHLLEYDDVINKHRQVIYTKRKDVLTAARKASQEGERPIKDMILEVLEQEIEQIVTVHTASEDPKEWDLKIIEDNVSAILPQGFDVKGRLNIIRTEAEGKLDLAERRTHLIESIMNLMQEAYAKLESDISDPSIQNEVEKIIYLRAIDDAWIGHLEAIGHLRHGIGLQGYGQRDPLVEYKKEAYRLFNELLYLIGHQVSQMIFRVQINRQAAERQIHMDETARTGFTLSGPAKQQGDTGVAGGQALSKVGRNDPCPCGSGKKYKKCHGK</sequence>
<dbReference type="NCBIfam" id="NF009538">
    <property type="entry name" value="PRK12904.1"/>
    <property type="match status" value="1"/>
</dbReference>
<evidence type="ECO:0000256" key="3">
    <source>
        <dbReference type="ARBA" id="ARBA00007650"/>
    </source>
</evidence>
<evidence type="ECO:0000259" key="18">
    <source>
        <dbReference type="PROSITE" id="PS51194"/>
    </source>
</evidence>
<dbReference type="PROSITE" id="PS51196">
    <property type="entry name" value="SECA_MOTOR_DEAD"/>
    <property type="match status" value="1"/>
</dbReference>
<keyword evidence="8 15" id="KW-0547">Nucleotide-binding</keyword>
<dbReference type="GO" id="GO:0043952">
    <property type="term" value="P:protein transport by the Sec complex"/>
    <property type="evidence" value="ECO:0007669"/>
    <property type="project" value="TreeGrafter"/>
</dbReference>
<dbReference type="InterPro" id="IPR044722">
    <property type="entry name" value="SecA_SF2_C"/>
</dbReference>
<comment type="caution">
    <text evidence="20">The sequence shown here is derived from an EMBL/GenBank/DDBJ whole genome shotgun (WGS) entry which is preliminary data.</text>
</comment>
<feature type="binding site" evidence="15">
    <location>
        <position position="523"/>
    </location>
    <ligand>
        <name>ATP</name>
        <dbReference type="ChEBI" id="CHEBI:30616"/>
    </ligand>
</feature>
<dbReference type="FunFam" id="3.90.1440.10:FF:000002">
    <property type="entry name" value="Protein translocase subunit SecA"/>
    <property type="match status" value="1"/>
</dbReference>
<dbReference type="InterPro" id="IPR036670">
    <property type="entry name" value="SecA_X-link_sf"/>
</dbReference>
<dbReference type="Pfam" id="PF07516">
    <property type="entry name" value="SecA_SW"/>
    <property type="match status" value="1"/>
</dbReference>
<feature type="domain" description="Helicase ATP-binding" evidence="17">
    <location>
        <begin position="87"/>
        <end position="276"/>
    </location>
</feature>
<keyword evidence="9" id="KW-0862">Zinc</keyword>
<evidence type="ECO:0000256" key="8">
    <source>
        <dbReference type="ARBA" id="ARBA00022741"/>
    </source>
</evidence>
<dbReference type="EC" id="7.4.2.8" evidence="15"/>
<dbReference type="Pfam" id="PF02810">
    <property type="entry name" value="SEC-C"/>
    <property type="match status" value="1"/>
</dbReference>
<dbReference type="InterPro" id="IPR004027">
    <property type="entry name" value="SEC_C_motif"/>
</dbReference>
<keyword evidence="11 15" id="KW-0653">Protein transport</keyword>
<dbReference type="SUPFAM" id="SSF52540">
    <property type="entry name" value="P-loop containing nucleoside triphosphate hydrolases"/>
    <property type="match status" value="2"/>
</dbReference>
<evidence type="ECO:0000256" key="7">
    <source>
        <dbReference type="ARBA" id="ARBA00022723"/>
    </source>
</evidence>
<dbReference type="InterPro" id="IPR001650">
    <property type="entry name" value="Helicase_C-like"/>
</dbReference>
<dbReference type="PROSITE" id="PS01312">
    <property type="entry name" value="SECA"/>
    <property type="match status" value="1"/>
</dbReference>
<dbReference type="GO" id="GO:0005886">
    <property type="term" value="C:plasma membrane"/>
    <property type="evidence" value="ECO:0007669"/>
    <property type="project" value="UniProtKB-SubCell"/>
</dbReference>
<dbReference type="GO" id="GO:0017038">
    <property type="term" value="P:protein import"/>
    <property type="evidence" value="ECO:0007669"/>
    <property type="project" value="InterPro"/>
</dbReference>
<keyword evidence="4 15" id="KW-0813">Transport</keyword>
<evidence type="ECO:0000256" key="16">
    <source>
        <dbReference type="SAM" id="MobiDB-lite"/>
    </source>
</evidence>
<dbReference type="CDD" id="cd17928">
    <property type="entry name" value="DEXDc_SecA"/>
    <property type="match status" value="1"/>
</dbReference>
<dbReference type="InterPro" id="IPR020937">
    <property type="entry name" value="SecA_CS"/>
</dbReference>
<organism evidence="20 21">
    <name type="scientific">candidate division WWE3 bacterium</name>
    <dbReference type="NCBI Taxonomy" id="2053526"/>
    <lineage>
        <taxon>Bacteria</taxon>
        <taxon>Katanobacteria</taxon>
    </lineage>
</organism>
<dbReference type="GO" id="GO:0031522">
    <property type="term" value="C:cell envelope Sec protein transport complex"/>
    <property type="evidence" value="ECO:0007669"/>
    <property type="project" value="TreeGrafter"/>
</dbReference>
<dbReference type="PROSITE" id="PS51194">
    <property type="entry name" value="HELICASE_CTER"/>
    <property type="match status" value="1"/>
</dbReference>